<comment type="caution">
    <text evidence="2">The sequence shown here is derived from an EMBL/GenBank/DDBJ whole genome shotgun (WGS) entry which is preliminary data.</text>
</comment>
<reference evidence="2 3" key="1">
    <citation type="journal article" date="2020" name="Mol. Biol. Evol.">
        <title>Distinct Expression and Methylation Patterns for Genes with Different Fates following a Single Whole-Genome Duplication in Flowering Plants.</title>
        <authorList>
            <person name="Shi T."/>
            <person name="Rahmani R.S."/>
            <person name="Gugger P.F."/>
            <person name="Wang M."/>
            <person name="Li H."/>
            <person name="Zhang Y."/>
            <person name="Li Z."/>
            <person name="Wang Q."/>
            <person name="Van de Peer Y."/>
            <person name="Marchal K."/>
            <person name="Chen J."/>
        </authorList>
    </citation>
    <scope>NUCLEOTIDE SEQUENCE [LARGE SCALE GENOMIC DNA]</scope>
    <source>
        <tissue evidence="2">Leaf</tissue>
    </source>
</reference>
<feature type="transmembrane region" description="Helical" evidence="1">
    <location>
        <begin position="171"/>
        <end position="192"/>
    </location>
</feature>
<evidence type="ECO:0000313" key="2">
    <source>
        <dbReference type="EMBL" id="DAD35072.1"/>
    </source>
</evidence>
<feature type="transmembrane region" description="Helical" evidence="1">
    <location>
        <begin position="38"/>
        <end position="56"/>
    </location>
</feature>
<feature type="transmembrane region" description="Helical" evidence="1">
    <location>
        <begin position="261"/>
        <end position="282"/>
    </location>
</feature>
<proteinExistence type="predicted"/>
<dbReference type="AlphaFoldDB" id="A0A822YR36"/>
<feature type="transmembrane region" description="Helical" evidence="1">
    <location>
        <begin position="289"/>
        <end position="305"/>
    </location>
</feature>
<feature type="transmembrane region" description="Helical" evidence="1">
    <location>
        <begin position="344"/>
        <end position="363"/>
    </location>
</feature>
<feature type="transmembrane region" description="Helical" evidence="1">
    <location>
        <begin position="68"/>
        <end position="84"/>
    </location>
</feature>
<keyword evidence="3" id="KW-1185">Reference proteome</keyword>
<sequence length="487" mass="55184">MEIEGAEPEFPIRIISFCSFALPIIVFTHGWLAFTESFLSRAWSSVVTGLSLLLYFSRVLDKWKTPPVKIFWWEILFLAILRIVDACNVTRFNTSIQLLSFGLQMFCFFWFWLLGLIIYRVSDFEPDGVSKVKEFLSSPGSPLSLEISILSFGNGLATMAGDFLAEGKIILIWKSVVGLLTLLAGGIAFYYASRYQHRIIDPVLFSTWKRRIYKYSLLPILFRCHANYLSSPSIPWPISSRLFYNKKEAGKEAETEWPIKVVSLCFLALPIAILTHGLLVVTRCFFSRGWSFVATGFLVMWYYSIVARKWKIRVKPFWWQFFLLFVAGAVDSGSASNEYLSVKIMVWALSYAVLAVLIARRLVSLCMDGYPPKEPLVLEEDGWLFEALVLSISNGVAAMFAGKFLLKGDIGWKMMGGIPMVAMGVVTFCFASCYYQCIINSIRLPHWLQRHLKISENAESPVAPLPQAGSLLRNEQGNVSDDVRRVG</sequence>
<feature type="transmembrane region" description="Helical" evidence="1">
    <location>
        <begin position="383"/>
        <end position="406"/>
    </location>
</feature>
<name>A0A822YR36_NELNU</name>
<keyword evidence="1" id="KW-0812">Transmembrane</keyword>
<evidence type="ECO:0000313" key="3">
    <source>
        <dbReference type="Proteomes" id="UP000607653"/>
    </source>
</evidence>
<evidence type="ECO:0000256" key="1">
    <source>
        <dbReference type="SAM" id="Phobius"/>
    </source>
</evidence>
<feature type="transmembrane region" description="Helical" evidence="1">
    <location>
        <begin position="96"/>
        <end position="122"/>
    </location>
</feature>
<dbReference type="EMBL" id="DUZY01000004">
    <property type="protein sequence ID" value="DAD35072.1"/>
    <property type="molecule type" value="Genomic_DNA"/>
</dbReference>
<protein>
    <submittedName>
        <fullName evidence="2">Uncharacterized protein</fullName>
    </submittedName>
</protein>
<dbReference type="Proteomes" id="UP000607653">
    <property type="component" value="Unassembled WGS sequence"/>
</dbReference>
<feature type="transmembrane region" description="Helical" evidence="1">
    <location>
        <begin position="12"/>
        <end position="32"/>
    </location>
</feature>
<gene>
    <name evidence="2" type="ORF">HUJ06_005712</name>
</gene>
<feature type="transmembrane region" description="Helical" evidence="1">
    <location>
        <begin position="418"/>
        <end position="442"/>
    </location>
</feature>
<keyword evidence="1" id="KW-1133">Transmembrane helix</keyword>
<feature type="transmembrane region" description="Helical" evidence="1">
    <location>
        <begin position="317"/>
        <end position="337"/>
    </location>
</feature>
<keyword evidence="1" id="KW-0472">Membrane</keyword>
<organism evidence="2 3">
    <name type="scientific">Nelumbo nucifera</name>
    <name type="common">Sacred lotus</name>
    <dbReference type="NCBI Taxonomy" id="4432"/>
    <lineage>
        <taxon>Eukaryota</taxon>
        <taxon>Viridiplantae</taxon>
        <taxon>Streptophyta</taxon>
        <taxon>Embryophyta</taxon>
        <taxon>Tracheophyta</taxon>
        <taxon>Spermatophyta</taxon>
        <taxon>Magnoliopsida</taxon>
        <taxon>Proteales</taxon>
        <taxon>Nelumbonaceae</taxon>
        <taxon>Nelumbo</taxon>
    </lineage>
</organism>
<accession>A0A822YR36</accession>